<sequence length="133" mass="15109">MGNLKVEAQLSYEQLLKAVEQLSLSELENVGAYIISLQAQRKAPRLSSDQARLLITINQGIPADIQNRYDELIEKRRMEMLTPDQYRELLALSDQVETIEAKRVEAMAELARLRQISLSTLMADLDIHFPGNV</sequence>
<dbReference type="AlphaFoldDB" id="A0A1U7N7D7"/>
<comment type="caution">
    <text evidence="2">The sequence shown here is derived from an EMBL/GenBank/DDBJ whole genome shotgun (WGS) entry which is preliminary data.</text>
</comment>
<feature type="coiled-coil region" evidence="1">
    <location>
        <begin position="89"/>
        <end position="116"/>
    </location>
</feature>
<organism evidence="2 3">
    <name type="scientific">Moorena bouillonii PNG</name>
    <dbReference type="NCBI Taxonomy" id="568701"/>
    <lineage>
        <taxon>Bacteria</taxon>
        <taxon>Bacillati</taxon>
        <taxon>Cyanobacteriota</taxon>
        <taxon>Cyanophyceae</taxon>
        <taxon>Coleofasciculales</taxon>
        <taxon>Coleofasciculaceae</taxon>
        <taxon>Moorena</taxon>
    </lineage>
</organism>
<gene>
    <name evidence="2" type="ORF">BJP37_25355</name>
</gene>
<dbReference type="Proteomes" id="UP000186657">
    <property type="component" value="Unassembled WGS sequence"/>
</dbReference>
<keyword evidence="3" id="KW-1185">Reference proteome</keyword>
<dbReference type="EMBL" id="MKZS01000001">
    <property type="protein sequence ID" value="OLT61856.1"/>
    <property type="molecule type" value="Genomic_DNA"/>
</dbReference>
<evidence type="ECO:0000313" key="2">
    <source>
        <dbReference type="EMBL" id="OLT61856.1"/>
    </source>
</evidence>
<keyword evidence="1" id="KW-0175">Coiled coil</keyword>
<accession>A0A1U7N7D7</accession>
<reference evidence="2 3" key="1">
    <citation type="submission" date="2016-10" db="EMBL/GenBank/DDBJ databases">
        <title>Comparative genomics uncovers the prolific and rare metabolic potential of the cyanobacterial genus Moorea.</title>
        <authorList>
            <person name="Leao T."/>
            <person name="Castelao G."/>
            <person name="Korobeynikov A."/>
            <person name="Monroe E.A."/>
            <person name="Podell S."/>
            <person name="Glukhov E."/>
            <person name="Allen E."/>
            <person name="Gerwick W.H."/>
            <person name="Gerwick L."/>
        </authorList>
    </citation>
    <scope>NUCLEOTIDE SEQUENCE [LARGE SCALE GENOMIC DNA]</scope>
    <source>
        <strain evidence="2 3">PNG5-198</strain>
    </source>
</reference>
<proteinExistence type="predicted"/>
<name>A0A1U7N7D7_9CYAN</name>
<evidence type="ECO:0000313" key="3">
    <source>
        <dbReference type="Proteomes" id="UP000186657"/>
    </source>
</evidence>
<protein>
    <submittedName>
        <fullName evidence="2">STAS/SEC14 domain-containing protein</fullName>
    </submittedName>
</protein>
<dbReference type="RefSeq" id="WP_075903346.1">
    <property type="nucleotide sequence ID" value="NZ_MKZS01000001.1"/>
</dbReference>
<evidence type="ECO:0000256" key="1">
    <source>
        <dbReference type="SAM" id="Coils"/>
    </source>
</evidence>